<dbReference type="EMBL" id="FMBI01000060">
    <property type="protein sequence ID" value="SCC69454.1"/>
    <property type="molecule type" value="Genomic_DNA"/>
</dbReference>
<reference evidence="1 2" key="1">
    <citation type="submission" date="2016-08" db="EMBL/GenBank/DDBJ databases">
        <authorList>
            <person name="Seilhamer J.J."/>
        </authorList>
    </citation>
    <scope>NUCLEOTIDE SEQUENCE [LARGE SCALE GENOMIC DNA]</scope>
    <source>
        <strain evidence="1 2">IEBC_T61001</strain>
    </source>
</reference>
<evidence type="ECO:0000313" key="1">
    <source>
        <dbReference type="EMBL" id="SCC69454.1"/>
    </source>
</evidence>
<protein>
    <submittedName>
        <fullName evidence="1">Uncharacterized protein</fullName>
    </submittedName>
</protein>
<proteinExistence type="predicted"/>
<name>A0A1C4GMS4_BACTU</name>
<organism evidence="1 2">
    <name type="scientific">Bacillus thuringiensis</name>
    <dbReference type="NCBI Taxonomy" id="1428"/>
    <lineage>
        <taxon>Bacteria</taxon>
        <taxon>Bacillati</taxon>
        <taxon>Bacillota</taxon>
        <taxon>Bacilli</taxon>
        <taxon>Bacillales</taxon>
        <taxon>Bacillaceae</taxon>
        <taxon>Bacillus</taxon>
        <taxon>Bacillus cereus group</taxon>
    </lineage>
</organism>
<gene>
    <name evidence="1" type="ORF">BTT61001_06246</name>
</gene>
<sequence>MRITSDYFEDETYRCFECSKDIKSEDVNVQTWDCDVCNKK</sequence>
<dbReference type="AlphaFoldDB" id="A0A1C4GMS4"/>
<dbReference type="Proteomes" id="UP000195991">
    <property type="component" value="Unassembled WGS sequence"/>
</dbReference>
<accession>A0A1C4GMS4</accession>
<evidence type="ECO:0000313" key="2">
    <source>
        <dbReference type="Proteomes" id="UP000195991"/>
    </source>
</evidence>